<reference evidence="4" key="1">
    <citation type="submission" date="2021-09" db="EMBL/GenBank/DDBJ databases">
        <authorList>
            <consortium name="AG Swart"/>
            <person name="Singh M."/>
            <person name="Singh A."/>
            <person name="Seah K."/>
            <person name="Emmerich C."/>
        </authorList>
    </citation>
    <scope>NUCLEOTIDE SEQUENCE</scope>
    <source>
        <strain evidence="4">ATCC30299</strain>
    </source>
</reference>
<dbReference type="PIRSF" id="PIRSF037188">
    <property type="entry name" value="U6_snRNA_Lsm7"/>
    <property type="match status" value="1"/>
</dbReference>
<sequence>MGEELKKETIIDLSEYYKTKIRVSLVGGRELTGILGSYDKIPNVVLEDTVEDYNGNTRELGIVIVRGQMITAIMPDQVEETENPFTNK</sequence>
<dbReference type="Pfam" id="PF01423">
    <property type="entry name" value="LSM"/>
    <property type="match status" value="1"/>
</dbReference>
<keyword evidence="5" id="KW-1185">Reference proteome</keyword>
<dbReference type="InterPro" id="IPR044641">
    <property type="entry name" value="Lsm7/SmG-like"/>
</dbReference>
<dbReference type="InterPro" id="IPR001163">
    <property type="entry name" value="Sm_dom_euk/arc"/>
</dbReference>
<comment type="similarity">
    <text evidence="1">Belongs to the snRNP Sm proteins family.</text>
</comment>
<dbReference type="PANTHER" id="PTHR10553">
    <property type="entry name" value="SMALL NUCLEAR RIBONUCLEOPROTEIN"/>
    <property type="match status" value="1"/>
</dbReference>
<dbReference type="SMART" id="SM00651">
    <property type="entry name" value="Sm"/>
    <property type="match status" value="1"/>
</dbReference>
<accession>A0AAU9IXD1</accession>
<dbReference type="GO" id="GO:0097526">
    <property type="term" value="C:spliceosomal tri-snRNP complex"/>
    <property type="evidence" value="ECO:0007669"/>
    <property type="project" value="TreeGrafter"/>
</dbReference>
<dbReference type="Gene3D" id="2.30.30.100">
    <property type="match status" value="1"/>
</dbReference>
<comment type="caution">
    <text evidence="4">The sequence shown here is derived from an EMBL/GenBank/DDBJ whole genome shotgun (WGS) entry which is preliminary data.</text>
</comment>
<dbReference type="GO" id="GO:0071004">
    <property type="term" value="C:U2-type prespliceosome"/>
    <property type="evidence" value="ECO:0007669"/>
    <property type="project" value="TreeGrafter"/>
</dbReference>
<organism evidence="4 5">
    <name type="scientific">Blepharisma stoltei</name>
    <dbReference type="NCBI Taxonomy" id="1481888"/>
    <lineage>
        <taxon>Eukaryota</taxon>
        <taxon>Sar</taxon>
        <taxon>Alveolata</taxon>
        <taxon>Ciliophora</taxon>
        <taxon>Postciliodesmatophora</taxon>
        <taxon>Heterotrichea</taxon>
        <taxon>Heterotrichida</taxon>
        <taxon>Blepharismidae</taxon>
        <taxon>Blepharisma</taxon>
    </lineage>
</organism>
<protein>
    <recommendedName>
        <fullName evidence="3">Sm domain-containing protein</fullName>
    </recommendedName>
</protein>
<dbReference type="PROSITE" id="PS52002">
    <property type="entry name" value="SM"/>
    <property type="match status" value="1"/>
</dbReference>
<dbReference type="InterPro" id="IPR010920">
    <property type="entry name" value="LSM_dom_sf"/>
</dbReference>
<dbReference type="GO" id="GO:0071013">
    <property type="term" value="C:catalytic step 2 spliceosome"/>
    <property type="evidence" value="ECO:0007669"/>
    <property type="project" value="TreeGrafter"/>
</dbReference>
<dbReference type="PANTHER" id="PTHR10553:SF5">
    <property type="entry name" value="U6 SNRNA-ASSOCIATED SM-LIKE PROTEIN LSM7"/>
    <property type="match status" value="1"/>
</dbReference>
<dbReference type="AlphaFoldDB" id="A0AAU9IXD1"/>
<proteinExistence type="inferred from homology"/>
<evidence type="ECO:0000313" key="4">
    <source>
        <dbReference type="EMBL" id="CAG9320347.1"/>
    </source>
</evidence>
<name>A0AAU9IXD1_9CILI</name>
<gene>
    <name evidence="4" type="ORF">BSTOLATCC_MIC26264</name>
</gene>
<dbReference type="SUPFAM" id="SSF50182">
    <property type="entry name" value="Sm-like ribonucleoproteins"/>
    <property type="match status" value="1"/>
</dbReference>
<dbReference type="GO" id="GO:1990726">
    <property type="term" value="C:Lsm1-7-Pat1 complex"/>
    <property type="evidence" value="ECO:0007669"/>
    <property type="project" value="TreeGrafter"/>
</dbReference>
<dbReference type="GO" id="GO:0003723">
    <property type="term" value="F:RNA binding"/>
    <property type="evidence" value="ECO:0007669"/>
    <property type="project" value="InterPro"/>
</dbReference>
<dbReference type="EMBL" id="CAJZBQ010000025">
    <property type="protein sequence ID" value="CAG9320347.1"/>
    <property type="molecule type" value="Genomic_DNA"/>
</dbReference>
<evidence type="ECO:0000256" key="1">
    <source>
        <dbReference type="ARBA" id="ARBA00006850"/>
    </source>
</evidence>
<evidence type="ECO:0000256" key="2">
    <source>
        <dbReference type="ARBA" id="ARBA00023274"/>
    </source>
</evidence>
<evidence type="ECO:0000259" key="3">
    <source>
        <dbReference type="PROSITE" id="PS52002"/>
    </source>
</evidence>
<dbReference type="InterPro" id="IPR047575">
    <property type="entry name" value="Sm"/>
</dbReference>
<feature type="domain" description="Sm" evidence="3">
    <location>
        <begin position="8"/>
        <end position="79"/>
    </location>
</feature>
<dbReference type="GO" id="GO:0005688">
    <property type="term" value="C:U6 snRNP"/>
    <property type="evidence" value="ECO:0007669"/>
    <property type="project" value="TreeGrafter"/>
</dbReference>
<keyword evidence="2" id="KW-0687">Ribonucleoprotein</keyword>
<dbReference type="GO" id="GO:0005689">
    <property type="term" value="C:U12-type spliceosomal complex"/>
    <property type="evidence" value="ECO:0007669"/>
    <property type="project" value="TreeGrafter"/>
</dbReference>
<dbReference type="Proteomes" id="UP001162131">
    <property type="component" value="Unassembled WGS sequence"/>
</dbReference>
<evidence type="ECO:0000313" key="5">
    <source>
        <dbReference type="Proteomes" id="UP001162131"/>
    </source>
</evidence>